<dbReference type="EMBL" id="BMHP01000009">
    <property type="protein sequence ID" value="GGD97147.1"/>
    <property type="molecule type" value="Genomic_DNA"/>
</dbReference>
<keyword evidence="2" id="KW-1185">Reference proteome</keyword>
<comment type="caution">
    <text evidence="1">The sequence shown here is derived from an EMBL/GenBank/DDBJ whole genome shotgun (WGS) entry which is preliminary data.</text>
</comment>
<dbReference type="Proteomes" id="UP000612456">
    <property type="component" value="Unassembled WGS sequence"/>
</dbReference>
<evidence type="ECO:0000313" key="1">
    <source>
        <dbReference type="EMBL" id="GGD97147.1"/>
    </source>
</evidence>
<protein>
    <submittedName>
        <fullName evidence="1">Uncharacterized protein</fullName>
    </submittedName>
</protein>
<dbReference type="RefSeq" id="WP_188999205.1">
    <property type="nucleotide sequence ID" value="NZ_BMHP01000009.1"/>
</dbReference>
<dbReference type="AlphaFoldDB" id="A0A916ZGT3"/>
<accession>A0A916ZGT3</accession>
<proteinExistence type="predicted"/>
<name>A0A916ZGT3_9BACL</name>
<organism evidence="1 2">
    <name type="scientific">Paenibacillus nasutitermitis</name>
    <dbReference type="NCBI Taxonomy" id="1652958"/>
    <lineage>
        <taxon>Bacteria</taxon>
        <taxon>Bacillati</taxon>
        <taxon>Bacillota</taxon>
        <taxon>Bacilli</taxon>
        <taxon>Bacillales</taxon>
        <taxon>Paenibacillaceae</taxon>
        <taxon>Paenibacillus</taxon>
    </lineage>
</organism>
<evidence type="ECO:0000313" key="2">
    <source>
        <dbReference type="Proteomes" id="UP000612456"/>
    </source>
</evidence>
<reference evidence="1" key="1">
    <citation type="journal article" date="2014" name="Int. J. Syst. Evol. Microbiol.">
        <title>Complete genome sequence of Corynebacterium casei LMG S-19264T (=DSM 44701T), isolated from a smear-ripened cheese.</title>
        <authorList>
            <consortium name="US DOE Joint Genome Institute (JGI-PGF)"/>
            <person name="Walter F."/>
            <person name="Albersmeier A."/>
            <person name="Kalinowski J."/>
            <person name="Ruckert C."/>
        </authorList>
    </citation>
    <scope>NUCLEOTIDE SEQUENCE</scope>
    <source>
        <strain evidence="1">CGMCC 1.15178</strain>
    </source>
</reference>
<reference evidence="1" key="2">
    <citation type="submission" date="2020-09" db="EMBL/GenBank/DDBJ databases">
        <authorList>
            <person name="Sun Q."/>
            <person name="Zhou Y."/>
        </authorList>
    </citation>
    <scope>NUCLEOTIDE SEQUENCE</scope>
    <source>
        <strain evidence="1">CGMCC 1.15178</strain>
    </source>
</reference>
<sequence length="204" mass="23861">MHIYQFKPGLQGAGRTAEFLRENYVGMDWPGIGNAENMSGEHILHLLGQMDLNQAEEHTQLIRFEEIMMFCHQMKDGDYLLMMDEDRVHLGDLGDYYYLHPAGTEETSLHHRRGVTWLKSFEREELNKELQQFLLRPDTISRFDRPFSQEQFEGWATKSEEETGRVHVDTQTIQRAIEVLQEAMQSDDADRRVRAAIAILQYAK</sequence>
<gene>
    <name evidence="1" type="ORF">GCM10010911_64850</name>
</gene>